<dbReference type="Proteomes" id="UP001205531">
    <property type="component" value="Unassembled WGS sequence"/>
</dbReference>
<dbReference type="RefSeq" id="WP_089544362.1">
    <property type="nucleotide sequence ID" value="NZ_JANDWY010000028.1"/>
</dbReference>
<dbReference type="AlphaFoldDB" id="A0AA91YWL1"/>
<dbReference type="EMBL" id="JANDWZ010000032">
    <property type="protein sequence ID" value="MCP9565347.1"/>
    <property type="molecule type" value="Genomic_DNA"/>
</dbReference>
<dbReference type="Pfam" id="PF12784">
    <property type="entry name" value="PDDEXK_2"/>
    <property type="match status" value="1"/>
</dbReference>
<reference evidence="2 3" key="1">
    <citation type="submission" date="2017-07" db="EMBL/GenBank/DDBJ databases">
        <title>Draft genome sequence of Prevotella copri isolated from the gut of healthy adult Indian.</title>
        <authorList>
            <person name="Das B."/>
            <person name="Bag S."/>
            <person name="Ghosh T.S."/>
        </authorList>
    </citation>
    <scope>NUCLEOTIDE SEQUENCE [LARGE SCALE GENOMIC DNA]</scope>
    <source>
        <strain evidence="2 3">Indica</strain>
    </source>
</reference>
<protein>
    <submittedName>
        <fullName evidence="1 2">Transposase</fullName>
    </submittedName>
</protein>
<dbReference type="PANTHER" id="PTHR41317:SF1">
    <property type="entry name" value="PD-(D_E)XK NUCLEASE FAMILY TRANSPOSASE"/>
    <property type="match status" value="1"/>
</dbReference>
<dbReference type="PANTHER" id="PTHR41317">
    <property type="entry name" value="PD-(D_E)XK NUCLEASE FAMILY TRANSPOSASE"/>
    <property type="match status" value="1"/>
</dbReference>
<dbReference type="EMBL" id="NMPZ01000016">
    <property type="protein sequence ID" value="OXL43513.1"/>
    <property type="molecule type" value="Genomic_DNA"/>
</dbReference>
<proteinExistence type="predicted"/>
<organism evidence="2 3">
    <name type="scientific">Segatella copri</name>
    <dbReference type="NCBI Taxonomy" id="165179"/>
    <lineage>
        <taxon>Bacteria</taxon>
        <taxon>Pseudomonadati</taxon>
        <taxon>Bacteroidota</taxon>
        <taxon>Bacteroidia</taxon>
        <taxon>Bacteroidales</taxon>
        <taxon>Prevotellaceae</taxon>
        <taxon>Segatella</taxon>
    </lineage>
</organism>
<gene>
    <name evidence="2" type="ORF">CFT61_10420</name>
    <name evidence="1" type="ORF">NNC64_12450</name>
</gene>
<reference evidence="1" key="2">
    <citation type="submission" date="2022-07" db="EMBL/GenBank/DDBJ databases">
        <title>Prevotella copri.</title>
        <authorList>
            <person name="Yang C."/>
        </authorList>
    </citation>
    <scope>NUCLEOTIDE SEQUENCE</scope>
    <source>
        <strain evidence="1">HF2107</strain>
    </source>
</reference>
<evidence type="ECO:0000313" key="3">
    <source>
        <dbReference type="Proteomes" id="UP000215155"/>
    </source>
</evidence>
<sequence length="137" mass="15850">MSLPFFDKKAEECESDFDKWIYVLKHMEALERMPFTAQKKIFKRLAELADSRCLSQEEQEKYDESLKAADDYYGVLMSYYMNGIDEGEAKGFAKGEARGSYHKSLDIAKKMLLKGMDDDSIMELTGLTHEQLHQLKS</sequence>
<comment type="caution">
    <text evidence="2">The sequence shown here is derived from an EMBL/GenBank/DDBJ whole genome shotgun (WGS) entry which is preliminary data.</text>
</comment>
<evidence type="ECO:0000313" key="1">
    <source>
        <dbReference type="EMBL" id="MCP9565347.1"/>
    </source>
</evidence>
<accession>A0AA91YWL1</accession>
<name>A0AA91YWL1_9BACT</name>
<dbReference type="Proteomes" id="UP000215155">
    <property type="component" value="Unassembled WGS sequence"/>
</dbReference>
<evidence type="ECO:0000313" key="2">
    <source>
        <dbReference type="EMBL" id="OXL43513.1"/>
    </source>
</evidence>